<dbReference type="Proteomes" id="UP001054837">
    <property type="component" value="Unassembled WGS sequence"/>
</dbReference>
<name>A0AAV4Q8F3_9ARAC</name>
<organism evidence="1 2">
    <name type="scientific">Caerostris darwini</name>
    <dbReference type="NCBI Taxonomy" id="1538125"/>
    <lineage>
        <taxon>Eukaryota</taxon>
        <taxon>Metazoa</taxon>
        <taxon>Ecdysozoa</taxon>
        <taxon>Arthropoda</taxon>
        <taxon>Chelicerata</taxon>
        <taxon>Arachnida</taxon>
        <taxon>Araneae</taxon>
        <taxon>Araneomorphae</taxon>
        <taxon>Entelegynae</taxon>
        <taxon>Araneoidea</taxon>
        <taxon>Araneidae</taxon>
        <taxon>Caerostris</taxon>
    </lineage>
</organism>
<evidence type="ECO:0000313" key="2">
    <source>
        <dbReference type="Proteomes" id="UP001054837"/>
    </source>
</evidence>
<comment type="caution">
    <text evidence="1">The sequence shown here is derived from an EMBL/GenBank/DDBJ whole genome shotgun (WGS) entry which is preliminary data.</text>
</comment>
<feature type="non-terminal residue" evidence="1">
    <location>
        <position position="95"/>
    </location>
</feature>
<dbReference type="EMBL" id="BPLQ01003991">
    <property type="protein sequence ID" value="GIY04889.1"/>
    <property type="molecule type" value="Genomic_DNA"/>
</dbReference>
<keyword evidence="2" id="KW-1185">Reference proteome</keyword>
<gene>
    <name evidence="1" type="ORF">CDAR_482721</name>
</gene>
<reference evidence="1 2" key="1">
    <citation type="submission" date="2021-06" db="EMBL/GenBank/DDBJ databases">
        <title>Caerostris darwini draft genome.</title>
        <authorList>
            <person name="Kono N."/>
            <person name="Arakawa K."/>
        </authorList>
    </citation>
    <scope>NUCLEOTIDE SEQUENCE [LARGE SCALE GENOMIC DNA]</scope>
</reference>
<sequence>MVRNDNFIFMKQKSINWSYELKFLMYYFNKKASYQKALPYCDTRNNSVLCPQICPISHKENVSISCVNSINRCIALTDFQEKEAFQLKNFKLYKQ</sequence>
<protein>
    <submittedName>
        <fullName evidence="1">Uncharacterized protein</fullName>
    </submittedName>
</protein>
<dbReference type="AlphaFoldDB" id="A0AAV4Q8F3"/>
<accession>A0AAV4Q8F3</accession>
<proteinExistence type="predicted"/>
<evidence type="ECO:0000313" key="1">
    <source>
        <dbReference type="EMBL" id="GIY04889.1"/>
    </source>
</evidence>